<evidence type="ECO:0000313" key="2">
    <source>
        <dbReference type="EMBL" id="RKQ91075.1"/>
    </source>
</evidence>
<comment type="caution">
    <text evidence="2">The sequence shown here is derived from an EMBL/GenBank/DDBJ whole genome shotgun (WGS) entry which is preliminary data.</text>
</comment>
<accession>A0A660L9Y0</accession>
<keyword evidence="3" id="KW-1185">Reference proteome</keyword>
<feature type="compositionally biased region" description="Basic residues" evidence="1">
    <location>
        <begin position="10"/>
        <end position="19"/>
    </location>
</feature>
<evidence type="ECO:0000313" key="3">
    <source>
        <dbReference type="Proteomes" id="UP000278962"/>
    </source>
</evidence>
<dbReference type="Proteomes" id="UP000278962">
    <property type="component" value="Unassembled WGS sequence"/>
</dbReference>
<organism evidence="2 3">
    <name type="scientific">Solirubrobacter pauli</name>
    <dbReference type="NCBI Taxonomy" id="166793"/>
    <lineage>
        <taxon>Bacteria</taxon>
        <taxon>Bacillati</taxon>
        <taxon>Actinomycetota</taxon>
        <taxon>Thermoleophilia</taxon>
        <taxon>Solirubrobacterales</taxon>
        <taxon>Solirubrobacteraceae</taxon>
        <taxon>Solirubrobacter</taxon>
    </lineage>
</organism>
<reference evidence="2 3" key="1">
    <citation type="submission" date="2018-10" db="EMBL/GenBank/DDBJ databases">
        <title>Genomic Encyclopedia of Archaeal and Bacterial Type Strains, Phase II (KMG-II): from individual species to whole genera.</title>
        <authorList>
            <person name="Goeker M."/>
        </authorList>
    </citation>
    <scope>NUCLEOTIDE SEQUENCE [LARGE SCALE GENOMIC DNA]</scope>
    <source>
        <strain evidence="2 3">DSM 14954</strain>
    </source>
</reference>
<gene>
    <name evidence="2" type="ORF">C8N24_0891</name>
</gene>
<feature type="region of interest" description="Disordered" evidence="1">
    <location>
        <begin position="1"/>
        <end position="36"/>
    </location>
</feature>
<sequence length="68" mass="7489">MHITSSLTMPRRRSRKRGKNATSPGRERNKRANVSQDAATYSCSCGYIFKAAVTTNVGCPHCGTDQAW</sequence>
<dbReference type="AlphaFoldDB" id="A0A660L9Y0"/>
<name>A0A660L9Y0_9ACTN</name>
<proteinExistence type="predicted"/>
<evidence type="ECO:0000256" key="1">
    <source>
        <dbReference type="SAM" id="MobiDB-lite"/>
    </source>
</evidence>
<dbReference type="EMBL" id="RBIL01000001">
    <property type="protein sequence ID" value="RKQ91075.1"/>
    <property type="molecule type" value="Genomic_DNA"/>
</dbReference>
<protein>
    <submittedName>
        <fullName evidence="2">Uncharacterized protein</fullName>
    </submittedName>
</protein>